<dbReference type="Proteomes" id="UP001259659">
    <property type="component" value="Unassembled WGS sequence"/>
</dbReference>
<gene>
    <name evidence="2" type="ORF">NDI56_09700</name>
</gene>
<dbReference type="RefSeq" id="WP_310919284.1">
    <property type="nucleotide sequence ID" value="NZ_JAMQON010000002.1"/>
</dbReference>
<evidence type="ECO:0000313" key="2">
    <source>
        <dbReference type="EMBL" id="MDS0259664.1"/>
    </source>
</evidence>
<feature type="transmembrane region" description="Helical" evidence="1">
    <location>
        <begin position="26"/>
        <end position="50"/>
    </location>
</feature>
<keyword evidence="1" id="KW-0812">Transmembrane</keyword>
<keyword evidence="3" id="KW-1185">Reference proteome</keyword>
<dbReference type="EMBL" id="JAMQON010000002">
    <property type="protein sequence ID" value="MDS0259664.1"/>
    <property type="molecule type" value="Genomic_DNA"/>
</dbReference>
<evidence type="ECO:0000313" key="3">
    <source>
        <dbReference type="Proteomes" id="UP001259659"/>
    </source>
</evidence>
<keyword evidence="1" id="KW-1133">Transmembrane helix</keyword>
<accession>A0ABU2FBM1</accession>
<organism evidence="2 3">
    <name type="scientific">Haloarcula saliterrae</name>
    <dbReference type="NCBI Taxonomy" id="2950534"/>
    <lineage>
        <taxon>Archaea</taxon>
        <taxon>Methanobacteriati</taxon>
        <taxon>Methanobacteriota</taxon>
        <taxon>Stenosarchaea group</taxon>
        <taxon>Halobacteria</taxon>
        <taxon>Halobacteriales</taxon>
        <taxon>Haloarculaceae</taxon>
        <taxon>Haloarcula</taxon>
    </lineage>
</organism>
<comment type="caution">
    <text evidence="2">The sequence shown here is derived from an EMBL/GenBank/DDBJ whole genome shotgun (WGS) entry which is preliminary data.</text>
</comment>
<sequence>MAADSVAFAPTGAGGTLVGSGPSIRLLISGVLAVGAVALWAASGGAARAHTRSMFPLSRR</sequence>
<protein>
    <submittedName>
        <fullName evidence="2">Uncharacterized protein</fullName>
    </submittedName>
</protein>
<proteinExistence type="predicted"/>
<evidence type="ECO:0000256" key="1">
    <source>
        <dbReference type="SAM" id="Phobius"/>
    </source>
</evidence>
<reference evidence="2 3" key="1">
    <citation type="submission" date="2022-06" db="EMBL/GenBank/DDBJ databases">
        <title>Haloarcula sp. a new haloarchaeum isolate from saline soil.</title>
        <authorList>
            <person name="Strakova D."/>
            <person name="Galisteo C."/>
            <person name="Sanchez-Porro C."/>
            <person name="Ventosa A."/>
        </authorList>
    </citation>
    <scope>NUCLEOTIDE SEQUENCE [LARGE SCALE GENOMIC DNA]</scope>
    <source>
        <strain evidence="2 3">S1CR25-12</strain>
    </source>
</reference>
<keyword evidence="1" id="KW-0472">Membrane</keyword>
<name>A0ABU2FBM1_9EURY</name>